<proteinExistence type="predicted"/>
<organism evidence="2 3">
    <name type="scientific">Natronolimnobius baerhuensis</name>
    <dbReference type="NCBI Taxonomy" id="253108"/>
    <lineage>
        <taxon>Archaea</taxon>
        <taxon>Methanobacteriati</taxon>
        <taxon>Methanobacteriota</taxon>
        <taxon>Stenosarchaea group</taxon>
        <taxon>Halobacteria</taxon>
        <taxon>Halobacteriales</taxon>
        <taxon>Natrialbaceae</taxon>
        <taxon>Natronolimnobius</taxon>
    </lineage>
</organism>
<evidence type="ECO:0000313" key="2">
    <source>
        <dbReference type="EMBL" id="OVE85085.1"/>
    </source>
</evidence>
<sequence length="151" mass="17806">MVEIIDSVEEIGLEDLIESERHADVWWDDGIFKLWDKHSAQVTLYFRFEDYNGPDQYMAVCKNNTGRGTFRLEPNDLPWECDVREVVTRDTEEKYSLTVATDYGENDEERVLGVGRQQMDVDIEDYEWTPPTPPKHPDDARFDDHNPQNHR</sequence>
<evidence type="ECO:0000256" key="1">
    <source>
        <dbReference type="SAM" id="MobiDB-lite"/>
    </source>
</evidence>
<feature type="region of interest" description="Disordered" evidence="1">
    <location>
        <begin position="122"/>
        <end position="151"/>
    </location>
</feature>
<comment type="caution">
    <text evidence="2">The sequence shown here is derived from an EMBL/GenBank/DDBJ whole genome shotgun (WGS) entry which is preliminary data.</text>
</comment>
<name>A0A202EA04_9EURY</name>
<reference evidence="2 3" key="1">
    <citation type="submission" date="2017-02" db="EMBL/GenBank/DDBJ databases">
        <title>Natronthermophilus aegyptiacus gen. nov.,sp. nov., an aerobic, extremely halophilic alkalithermophilic archaeon isolated from the athalassohaline Wadi An Natrun, Egypt.</title>
        <authorList>
            <person name="Zhao B."/>
        </authorList>
    </citation>
    <scope>NUCLEOTIDE SEQUENCE [LARGE SCALE GENOMIC DNA]</scope>
    <source>
        <strain evidence="2 3">CGMCC 1.3597</strain>
    </source>
</reference>
<gene>
    <name evidence="2" type="ORF">B2G88_12120</name>
</gene>
<feature type="compositionally biased region" description="Basic and acidic residues" evidence="1">
    <location>
        <begin position="135"/>
        <end position="151"/>
    </location>
</feature>
<dbReference type="OrthoDB" id="379238at2157"/>
<protein>
    <submittedName>
        <fullName evidence="2">Uncharacterized protein</fullName>
    </submittedName>
</protein>
<accession>A0A202EA04</accession>
<dbReference type="AlphaFoldDB" id="A0A202EA04"/>
<keyword evidence="3" id="KW-1185">Reference proteome</keyword>
<dbReference type="EMBL" id="MWPH01000002">
    <property type="protein sequence ID" value="OVE85085.1"/>
    <property type="molecule type" value="Genomic_DNA"/>
</dbReference>
<evidence type="ECO:0000313" key="3">
    <source>
        <dbReference type="Proteomes" id="UP000196084"/>
    </source>
</evidence>
<dbReference type="RefSeq" id="WP_054862621.1">
    <property type="nucleotide sequence ID" value="NZ_MWPH01000002.1"/>
</dbReference>
<dbReference type="Proteomes" id="UP000196084">
    <property type="component" value="Unassembled WGS sequence"/>
</dbReference>